<keyword evidence="13" id="KW-1185">Reference proteome</keyword>
<dbReference type="InterPro" id="IPR014001">
    <property type="entry name" value="Helicase_ATP-bd"/>
</dbReference>
<comment type="similarity">
    <text evidence="1">Belongs to the helicase family. RecQ subfamily.</text>
</comment>
<evidence type="ECO:0000256" key="4">
    <source>
        <dbReference type="ARBA" id="ARBA00023125"/>
    </source>
</evidence>
<proteinExistence type="inferred from homology"/>
<evidence type="ECO:0000256" key="8">
    <source>
        <dbReference type="ARBA" id="ARBA00034808"/>
    </source>
</evidence>
<dbReference type="InterPro" id="IPR001650">
    <property type="entry name" value="Helicase_C-like"/>
</dbReference>
<evidence type="ECO:0000313" key="12">
    <source>
        <dbReference type="EMBL" id="CAH3165642.1"/>
    </source>
</evidence>
<dbReference type="PANTHER" id="PTHR13710">
    <property type="entry name" value="DNA HELICASE RECQ FAMILY MEMBER"/>
    <property type="match status" value="1"/>
</dbReference>
<accession>A0ABN8QK29</accession>
<keyword evidence="4" id="KW-0238">DNA-binding</keyword>
<dbReference type="SMART" id="SM00490">
    <property type="entry name" value="HELICc"/>
    <property type="match status" value="1"/>
</dbReference>
<evidence type="ECO:0000256" key="3">
    <source>
        <dbReference type="ARBA" id="ARBA00022840"/>
    </source>
</evidence>
<dbReference type="Gene3D" id="3.40.50.300">
    <property type="entry name" value="P-loop containing nucleotide triphosphate hydrolases"/>
    <property type="match status" value="2"/>
</dbReference>
<evidence type="ECO:0000259" key="10">
    <source>
        <dbReference type="PROSITE" id="PS51192"/>
    </source>
</evidence>
<dbReference type="PROSITE" id="PS51194">
    <property type="entry name" value="HELICASE_CTER"/>
    <property type="match status" value="1"/>
</dbReference>
<keyword evidence="5" id="KW-0413">Isomerase</keyword>
<dbReference type="EMBL" id="CALNXK010000133">
    <property type="protein sequence ID" value="CAH3165642.1"/>
    <property type="molecule type" value="Genomic_DNA"/>
</dbReference>
<dbReference type="Proteomes" id="UP001159405">
    <property type="component" value="Unassembled WGS sequence"/>
</dbReference>
<dbReference type="Pfam" id="PF00271">
    <property type="entry name" value="Helicase_C"/>
    <property type="match status" value="1"/>
</dbReference>
<evidence type="ECO:0000256" key="6">
    <source>
        <dbReference type="ARBA" id="ARBA00023242"/>
    </source>
</evidence>
<dbReference type="InterPro" id="IPR027417">
    <property type="entry name" value="P-loop_NTPase"/>
</dbReference>
<dbReference type="EC" id="5.6.2.4" evidence="8"/>
<dbReference type="PANTHER" id="PTHR13710:SF153">
    <property type="entry name" value="RECQ-LIKE DNA HELICASE BLM"/>
    <property type="match status" value="1"/>
</dbReference>
<dbReference type="InterPro" id="IPR011545">
    <property type="entry name" value="DEAD/DEAH_box_helicase_dom"/>
</dbReference>
<keyword evidence="3" id="KW-0067">ATP-binding</keyword>
<name>A0ABN8QK29_9CNID</name>
<dbReference type="SUPFAM" id="SSF52540">
    <property type="entry name" value="P-loop containing nucleoside triphosphate hydrolases"/>
    <property type="match status" value="1"/>
</dbReference>
<evidence type="ECO:0000256" key="2">
    <source>
        <dbReference type="ARBA" id="ARBA00022741"/>
    </source>
</evidence>
<dbReference type="Pfam" id="PF00270">
    <property type="entry name" value="DEAD"/>
    <property type="match status" value="1"/>
</dbReference>
<feature type="domain" description="Helicase ATP-binding" evidence="10">
    <location>
        <begin position="1"/>
        <end position="170"/>
    </location>
</feature>
<keyword evidence="2" id="KW-0547">Nucleotide-binding</keyword>
<comment type="caution">
    <text evidence="12">The sequence shown here is derived from an EMBL/GenBank/DDBJ whole genome shotgun (WGS) entry which is preliminary data.</text>
</comment>
<evidence type="ECO:0000256" key="5">
    <source>
        <dbReference type="ARBA" id="ARBA00023235"/>
    </source>
</evidence>
<evidence type="ECO:0000313" key="13">
    <source>
        <dbReference type="Proteomes" id="UP001159405"/>
    </source>
</evidence>
<dbReference type="PROSITE" id="PS51192">
    <property type="entry name" value="HELICASE_ATP_BIND_1"/>
    <property type="match status" value="1"/>
</dbReference>
<keyword evidence="6" id="KW-0539">Nucleus</keyword>
<evidence type="ECO:0000259" key="11">
    <source>
        <dbReference type="PROSITE" id="PS51194"/>
    </source>
</evidence>
<evidence type="ECO:0000256" key="7">
    <source>
        <dbReference type="ARBA" id="ARBA00034617"/>
    </source>
</evidence>
<gene>
    <name evidence="12" type="ORF">PLOB_00007275</name>
</gene>
<protein>
    <recommendedName>
        <fullName evidence="8">DNA 3'-5' helicase</fullName>
        <ecNumber evidence="8">5.6.2.4</ecNumber>
    </recommendedName>
    <alternativeName>
        <fullName evidence="9">DNA 3'-5' helicase BLM</fullName>
    </alternativeName>
</protein>
<evidence type="ECO:0000256" key="9">
    <source>
        <dbReference type="ARBA" id="ARBA00044542"/>
    </source>
</evidence>
<feature type="domain" description="Helicase C-terminal" evidence="11">
    <location>
        <begin position="192"/>
        <end position="328"/>
    </location>
</feature>
<sequence length="328" mass="37125">MGYCNYPKSAIVIVVCPLNALIECHMKELRQQGISCTCLSGDDADQDGALAGKYAFVFANPEALILHEKWRKMLQWPIYQSNLFGIVTDEAHVIPKWYVSTTLILNSLFFKFTRGYDSKEKQQAFRACFGRLGELRSLAADKTPVMALTATATRETRQQIINGLNLKDNLHLIVASPNRSNIYLYVAKVNKNLSEMFGWLVEKLIVEKQACPRTLVYCKTTKECGQLFSFFKMELKENAYVSSDHKSDNMLIGIVVFATNALGMGINFKDIAYVIHYGPPRNIEDFVQEIGRAGRDGRKAVSALFYQGKHLRKCEKAVKRYAPVCETF</sequence>
<organism evidence="12 13">
    <name type="scientific">Porites lobata</name>
    <dbReference type="NCBI Taxonomy" id="104759"/>
    <lineage>
        <taxon>Eukaryota</taxon>
        <taxon>Metazoa</taxon>
        <taxon>Cnidaria</taxon>
        <taxon>Anthozoa</taxon>
        <taxon>Hexacorallia</taxon>
        <taxon>Scleractinia</taxon>
        <taxon>Fungiina</taxon>
        <taxon>Poritidae</taxon>
        <taxon>Porites</taxon>
    </lineage>
</organism>
<comment type="catalytic activity">
    <reaction evidence="7">
        <text>Couples ATP hydrolysis with the unwinding of duplex DNA by translocating in the 3'-5' direction.</text>
        <dbReference type="EC" id="5.6.2.4"/>
    </reaction>
</comment>
<reference evidence="12 13" key="1">
    <citation type="submission" date="2022-05" db="EMBL/GenBank/DDBJ databases">
        <authorList>
            <consortium name="Genoscope - CEA"/>
            <person name="William W."/>
        </authorList>
    </citation>
    <scope>NUCLEOTIDE SEQUENCE [LARGE SCALE GENOMIC DNA]</scope>
</reference>
<evidence type="ECO:0000256" key="1">
    <source>
        <dbReference type="ARBA" id="ARBA00005446"/>
    </source>
</evidence>